<dbReference type="InterPro" id="IPR013783">
    <property type="entry name" value="Ig-like_fold"/>
</dbReference>
<proteinExistence type="predicted"/>
<dbReference type="CDD" id="cd00063">
    <property type="entry name" value="FN3"/>
    <property type="match status" value="1"/>
</dbReference>
<dbReference type="InterPro" id="IPR024079">
    <property type="entry name" value="MetalloPept_cat_dom_sf"/>
</dbReference>
<name>A0A850RIQ0_9GAMM</name>
<dbReference type="SMART" id="SM00060">
    <property type="entry name" value="FN3"/>
    <property type="match status" value="1"/>
</dbReference>
<protein>
    <submittedName>
        <fullName evidence="2">DUF4214 domain-containing protein</fullName>
    </submittedName>
</protein>
<dbReference type="InterPro" id="IPR036116">
    <property type="entry name" value="FN3_sf"/>
</dbReference>
<dbReference type="SUPFAM" id="SSF49265">
    <property type="entry name" value="Fibronectin type III"/>
    <property type="match status" value="1"/>
</dbReference>
<dbReference type="GO" id="GO:0008237">
    <property type="term" value="F:metallopeptidase activity"/>
    <property type="evidence" value="ECO:0007669"/>
    <property type="project" value="InterPro"/>
</dbReference>
<feature type="domain" description="Fibronectin type-III" evidence="1">
    <location>
        <begin position="284"/>
        <end position="373"/>
    </location>
</feature>
<dbReference type="EMBL" id="JABZEO010000012">
    <property type="protein sequence ID" value="NVZ10780.1"/>
    <property type="molecule type" value="Genomic_DNA"/>
</dbReference>
<evidence type="ECO:0000259" key="1">
    <source>
        <dbReference type="PROSITE" id="PS50853"/>
    </source>
</evidence>
<keyword evidence="3" id="KW-1185">Reference proteome</keyword>
<evidence type="ECO:0000313" key="2">
    <source>
        <dbReference type="EMBL" id="NVZ10780.1"/>
    </source>
</evidence>
<dbReference type="PROSITE" id="PS50853">
    <property type="entry name" value="FN3"/>
    <property type="match status" value="1"/>
</dbReference>
<gene>
    <name evidence="2" type="ORF">HW932_16060</name>
</gene>
<dbReference type="InterPro" id="IPR025282">
    <property type="entry name" value="DUF4214"/>
</dbReference>
<dbReference type="SUPFAM" id="SSF55486">
    <property type="entry name" value="Metalloproteases ('zincins'), catalytic domain"/>
    <property type="match status" value="1"/>
</dbReference>
<reference evidence="2 3" key="1">
    <citation type="submission" date="2020-06" db="EMBL/GenBank/DDBJ databases">
        <title>Whole-genome sequence of Allochromatium humboldtianum DSM 21881, type strain.</title>
        <authorList>
            <person name="Kyndt J.A."/>
            <person name="Meyer T.E."/>
        </authorList>
    </citation>
    <scope>NUCLEOTIDE SEQUENCE [LARGE SCALE GENOMIC DNA]</scope>
    <source>
        <strain evidence="2 3">DSM 21881</strain>
    </source>
</reference>
<dbReference type="InterPro" id="IPR003961">
    <property type="entry name" value="FN3_dom"/>
</dbReference>
<comment type="caution">
    <text evidence="2">The sequence shown here is derived from an EMBL/GenBank/DDBJ whole genome shotgun (WGS) entry which is preliminary data.</text>
</comment>
<dbReference type="Gene3D" id="3.40.390.10">
    <property type="entry name" value="Collagenase (Catalytic Domain)"/>
    <property type="match status" value="1"/>
</dbReference>
<organism evidence="2 3">
    <name type="scientific">Allochromatium humboldtianum</name>
    <dbReference type="NCBI Taxonomy" id="504901"/>
    <lineage>
        <taxon>Bacteria</taxon>
        <taxon>Pseudomonadati</taxon>
        <taxon>Pseudomonadota</taxon>
        <taxon>Gammaproteobacteria</taxon>
        <taxon>Chromatiales</taxon>
        <taxon>Chromatiaceae</taxon>
        <taxon>Allochromatium</taxon>
    </lineage>
</organism>
<dbReference type="RefSeq" id="WP_176977512.1">
    <property type="nucleotide sequence ID" value="NZ_JABZEO010000012.1"/>
</dbReference>
<dbReference type="Pfam" id="PF13946">
    <property type="entry name" value="DUF4214"/>
    <property type="match status" value="1"/>
</dbReference>
<dbReference type="Gene3D" id="2.60.40.10">
    <property type="entry name" value="Immunoglobulins"/>
    <property type="match status" value="1"/>
</dbReference>
<sequence length="549" mass="59138">MDPSRRRFGGFRLAAFIFLVFSILPWARAVQAATIDIMLVYDTTATSWVASNGGMTAFSQDVVNRMNQAMQNSGVDITFRLVHSMSVAYTTQSSTTTPLSADLNALQAGTGPFAAVATARNTYGADLVSMLVDHGSAYGYVGIGYMLMDWSGHANYAHTVNAIRAVAIDHTLTHEVGHNLGAHHSKYQASDPGPNPNLDNQYSAGWYFTGTNGVKYHTIMAYDDDGYGSSYTEAPLFSTPLKTYQGVAAGHAIHGDNARLLRQTQDVVAAYRTGGSTEPTIPSAPVALAATNVTGTGFTANWSSVTGVTGYWLELSTSSAFTTKLYDGALGNITSQAVTGLSPSTTYYYRVRAYNDAGQSANSNVISATTSSQGGQSQYSRQVYVMYAGYFGRPPAPAGFDYYSNWMNMTGGNYLILVDDFFKSSESQALYGPLTTGQKITQVFRSLFARDPQSAGLSYWAGLVDSGRISVAEMAYTIAYNAAAADQAVLDAKIAAAQAFLEEFRRVQQTQPCAMDADYGRDFLAGIESQEDADFEIMFIDLTIALMCQ</sequence>
<dbReference type="Proteomes" id="UP000592294">
    <property type="component" value="Unassembled WGS sequence"/>
</dbReference>
<dbReference type="AlphaFoldDB" id="A0A850RIQ0"/>
<evidence type="ECO:0000313" key="3">
    <source>
        <dbReference type="Proteomes" id="UP000592294"/>
    </source>
</evidence>
<dbReference type="Pfam" id="PF00041">
    <property type="entry name" value="fn3"/>
    <property type="match status" value="1"/>
</dbReference>
<accession>A0A850RIQ0</accession>
<dbReference type="Pfam" id="PF13688">
    <property type="entry name" value="Reprolysin_5"/>
    <property type="match status" value="1"/>
</dbReference>